<gene>
    <name evidence="2" type="primary">peaD</name>
    <name evidence="2" type="ORF">CX676_03760</name>
</gene>
<dbReference type="InterPro" id="IPR051200">
    <property type="entry name" value="Host-pathogen_enzymatic-act"/>
</dbReference>
<dbReference type="KEGG" id="pzh:CX676_03760"/>
<feature type="signal peptide" evidence="1">
    <location>
        <begin position="1"/>
        <end position="24"/>
    </location>
</feature>
<accession>A0A2H5EVS7</accession>
<evidence type="ECO:0000256" key="1">
    <source>
        <dbReference type="SAM" id="SignalP"/>
    </source>
</evidence>
<dbReference type="PANTHER" id="PTHR47197:SF3">
    <property type="entry name" value="DIHYDRO-HEME D1 DEHYDROGENASE"/>
    <property type="match status" value="1"/>
</dbReference>
<keyword evidence="1" id="KW-0732">Signal</keyword>
<evidence type="ECO:0000313" key="3">
    <source>
        <dbReference type="Proteomes" id="UP000234530"/>
    </source>
</evidence>
<evidence type="ECO:0000313" key="2">
    <source>
        <dbReference type="EMBL" id="AUH63384.1"/>
    </source>
</evidence>
<dbReference type="OrthoDB" id="5345984at2"/>
<feature type="chain" id="PRO_5014160678" evidence="1">
    <location>
        <begin position="25"/>
        <end position="360"/>
    </location>
</feature>
<dbReference type="PANTHER" id="PTHR47197">
    <property type="entry name" value="PROTEIN NIRF"/>
    <property type="match status" value="1"/>
</dbReference>
<dbReference type="Proteomes" id="UP000234530">
    <property type="component" value="Chromosome"/>
</dbReference>
<organism evidence="2 3">
    <name type="scientific">Paracoccus zhejiangensis</name>
    <dbReference type="NCBI Taxonomy" id="1077935"/>
    <lineage>
        <taxon>Bacteria</taxon>
        <taxon>Pseudomonadati</taxon>
        <taxon>Pseudomonadota</taxon>
        <taxon>Alphaproteobacteria</taxon>
        <taxon>Rhodobacterales</taxon>
        <taxon>Paracoccaceae</taxon>
        <taxon>Paracoccus</taxon>
    </lineage>
</organism>
<dbReference type="AlphaFoldDB" id="A0A2H5EVS7"/>
<protein>
    <submittedName>
        <fullName evidence="2">Quinohemoprotein amine dehydrogenase subunit beta</fullName>
    </submittedName>
</protein>
<dbReference type="InterPro" id="IPR011044">
    <property type="entry name" value="Quino_amine_DH_bsu"/>
</dbReference>
<sequence>MTLRPAKIATALAALMATALPAMAKDYLIVPSRPDKLVIVDAEAMAIDKVITLENAGPVPQLPVVNAEGTRAYVMMNKLESIAIVDLVSGETVNRIDMTSADERVKGMFGMDLSPDGKTLVVFQSPVKMLADEFQVQPSRLAFYDAETGALKSTVEAPRQIGLLAWSTDGTKIFGMGRKMYVFDATGKQIEEKPIHGWETEKYSQPDVLDAWSQFEQADVISTPFYAARLDLPGDPTAFRTGMLTQDLTTGELKMQEVEVADIFYFSSAVSPTDKTRLYAAYNNLSSFDLATSKPIKRVPLPHSYYSVNVSSDGKTVYLGGAMGDVAAYDAETLERKGEVLMPDGASISLASTRVFQRDE</sequence>
<dbReference type="RefSeq" id="WP_101751426.1">
    <property type="nucleotide sequence ID" value="NZ_CP025430.1"/>
</dbReference>
<dbReference type="EMBL" id="CP025430">
    <property type="protein sequence ID" value="AUH63384.1"/>
    <property type="molecule type" value="Genomic_DNA"/>
</dbReference>
<name>A0A2H5EVS7_9RHOB</name>
<dbReference type="InterPro" id="IPR015943">
    <property type="entry name" value="WD40/YVTN_repeat-like_dom_sf"/>
</dbReference>
<proteinExistence type="predicted"/>
<dbReference type="Gene3D" id="2.130.10.10">
    <property type="entry name" value="YVTN repeat-like/Quinoprotein amine dehydrogenase"/>
    <property type="match status" value="1"/>
</dbReference>
<dbReference type="NCBIfam" id="TIGR03907">
    <property type="entry name" value="QH_beta"/>
    <property type="match status" value="1"/>
</dbReference>
<dbReference type="SUPFAM" id="SSF50969">
    <property type="entry name" value="YVTN repeat-like/Quinoprotein amine dehydrogenase"/>
    <property type="match status" value="1"/>
</dbReference>
<reference evidence="2 3" key="1">
    <citation type="journal article" date="2013" name="Antonie Van Leeuwenhoek">
        <title>Paracoccus zhejiangensis sp. nov., isolated from activated sludge in wastewater-treatment system.</title>
        <authorList>
            <person name="Wu Z.G."/>
            <person name="Zhang D.F."/>
            <person name="Liu Y.L."/>
            <person name="Wang F."/>
            <person name="Jiang X."/>
            <person name="Li C."/>
            <person name="Li S.P."/>
            <person name="Hong Q."/>
            <person name="Li W.J."/>
        </authorList>
    </citation>
    <scope>NUCLEOTIDE SEQUENCE [LARGE SCALE GENOMIC DNA]</scope>
    <source>
        <strain evidence="2 3">J6</strain>
    </source>
</reference>
<dbReference type="InterPro" id="IPR023879">
    <property type="entry name" value="QH-AmDH_bsu"/>
</dbReference>
<keyword evidence="3" id="KW-1185">Reference proteome</keyword>